<sequence>MGRRRVEVAGAGLGGLAVGTALAQRGWRVRIHERAPELRMFGAGIWLWENGLRSLRLIGAEEQAVRNAKRIKQWAVVDEHGDEMFRRAFTDDDKMVLPLRADLYQALIDAALAAGVEIVTSSTAVAADPEGALILDDGSRLRADLVVAADGAFSKVRDSLMLTDKVSYLREGYIRLLVPQQPGDEDAVITESWHGTRRFLYCPCSDEFHYVALSCLVDDRTGRGVPVDKESWAASFPAFSDIIARIGEDGRWDRGMTVRCRSWSEGKVVLVGDAAHAQAPNLGQGANMTFTNAVSLAAAVSGANDIPAALRAWEQRERPLTDHVQRWSHGYGWLVSMWPEHLAEVRTKFLQFATSIPWVDAQLNRAARHIPVGDHG</sequence>
<organism evidence="5 6">
    <name type="scientific">Carbonactinospora thermoautotrophica</name>
    <dbReference type="NCBI Taxonomy" id="1469144"/>
    <lineage>
        <taxon>Bacteria</taxon>
        <taxon>Bacillati</taxon>
        <taxon>Actinomycetota</taxon>
        <taxon>Actinomycetes</taxon>
        <taxon>Kitasatosporales</taxon>
        <taxon>Carbonactinosporaceae</taxon>
        <taxon>Carbonactinospora</taxon>
    </lineage>
</organism>
<dbReference type="PANTHER" id="PTHR13789">
    <property type="entry name" value="MONOOXYGENASE"/>
    <property type="match status" value="1"/>
</dbReference>
<dbReference type="GO" id="GO:0071949">
    <property type="term" value="F:FAD binding"/>
    <property type="evidence" value="ECO:0007669"/>
    <property type="project" value="InterPro"/>
</dbReference>
<dbReference type="OrthoDB" id="9782160at2"/>
<feature type="domain" description="FAD-binding" evidence="3">
    <location>
        <begin position="6"/>
        <end position="299"/>
    </location>
</feature>
<dbReference type="SUPFAM" id="SSF51905">
    <property type="entry name" value="FAD/NAD(P)-binding domain"/>
    <property type="match status" value="1"/>
</dbReference>
<evidence type="ECO:0000313" key="5">
    <source>
        <dbReference type="EMBL" id="KWX03945.1"/>
    </source>
</evidence>
<dbReference type="InterPro" id="IPR036188">
    <property type="entry name" value="FAD/NAD-bd_sf"/>
</dbReference>
<evidence type="ECO:0000259" key="3">
    <source>
        <dbReference type="Pfam" id="PF01494"/>
    </source>
</evidence>
<dbReference type="InterPro" id="IPR002938">
    <property type="entry name" value="FAD-bd"/>
</dbReference>
<dbReference type="InterPro" id="IPR050493">
    <property type="entry name" value="FAD-dep_Monooxygenase_BioMet"/>
</dbReference>
<evidence type="ECO:0000313" key="6">
    <source>
        <dbReference type="Proteomes" id="UP000070598"/>
    </source>
</evidence>
<dbReference type="PANTHER" id="PTHR13789:SF309">
    <property type="entry name" value="PUTATIVE (AFU_ORTHOLOGUE AFUA_6G14510)-RELATED"/>
    <property type="match status" value="1"/>
</dbReference>
<dbReference type="EMBL" id="JYIJ01000019">
    <property type="protein sequence ID" value="KWW97678.1"/>
    <property type="molecule type" value="Genomic_DNA"/>
</dbReference>
<protein>
    <recommendedName>
        <fullName evidence="3">FAD-binding domain-containing protein</fullName>
    </recommendedName>
</protein>
<comment type="caution">
    <text evidence="5">The sequence shown here is derived from an EMBL/GenBank/DDBJ whole genome shotgun (WGS) entry which is preliminary data.</text>
</comment>
<evidence type="ECO:0000256" key="1">
    <source>
        <dbReference type="ARBA" id="ARBA00023002"/>
    </source>
</evidence>
<dbReference type="Pfam" id="PF01494">
    <property type="entry name" value="FAD_binding_3"/>
    <property type="match status" value="1"/>
</dbReference>
<reference evidence="5 7" key="1">
    <citation type="submission" date="2015-02" db="EMBL/GenBank/DDBJ databases">
        <title>Physiological reanalysis, assessment of diazotrophy, and genome sequences of multiple isolates of Streptomyces thermoautotrophicus.</title>
        <authorList>
            <person name="MacKellar D.C."/>
            <person name="Lieber L."/>
            <person name="Norman J."/>
            <person name="Bolger A."/>
            <person name="Tobin C."/>
            <person name="Murray J.W."/>
            <person name="Prell J."/>
        </authorList>
    </citation>
    <scope>NUCLEOTIDE SEQUENCE [LARGE SCALE GENOMIC DNA]</scope>
    <source>
        <strain evidence="5 7">UBT1</strain>
    </source>
</reference>
<keyword evidence="2" id="KW-0503">Monooxygenase</keyword>
<evidence type="ECO:0000313" key="4">
    <source>
        <dbReference type="EMBL" id="KWW97678.1"/>
    </source>
</evidence>
<proteinExistence type="predicted"/>
<name>A0A132N1C1_9ACTN</name>
<dbReference type="PATRIC" id="fig|1469144.8.peg.447"/>
<gene>
    <name evidence="4" type="ORF">TH66_19315</name>
    <name evidence="5" type="ORF">TR74_24535</name>
</gene>
<dbReference type="EMBL" id="JYIK01001124">
    <property type="protein sequence ID" value="KWX03945.1"/>
    <property type="molecule type" value="Genomic_DNA"/>
</dbReference>
<evidence type="ECO:0000313" key="7">
    <source>
        <dbReference type="Proteomes" id="UP000070659"/>
    </source>
</evidence>
<dbReference type="PRINTS" id="PR00420">
    <property type="entry name" value="RNGMNOXGNASE"/>
</dbReference>
<evidence type="ECO:0000256" key="2">
    <source>
        <dbReference type="ARBA" id="ARBA00023033"/>
    </source>
</evidence>
<dbReference type="Gene3D" id="3.50.50.60">
    <property type="entry name" value="FAD/NAD(P)-binding domain"/>
    <property type="match status" value="1"/>
</dbReference>
<reference evidence="6" key="2">
    <citation type="submission" date="2015-02" db="EMBL/GenBank/DDBJ databases">
        <title>Physiological reanalysis, assessment of diazotrophy, and genome sequences of multiple isolates of Streptomyces thermoautotrophicus.</title>
        <authorList>
            <person name="MacKellar D.C."/>
            <person name="Lieber L."/>
            <person name="Norman J."/>
            <person name="Bolger A."/>
            <person name="Tobin C."/>
            <person name="Murray J.W."/>
            <person name="Friesen M."/>
            <person name="Prell J."/>
        </authorList>
    </citation>
    <scope>NUCLEOTIDE SEQUENCE [LARGE SCALE GENOMIC DNA]</scope>
    <source>
        <strain evidence="6">UBT1</strain>
    </source>
</reference>
<dbReference type="AlphaFoldDB" id="A0A132N1C1"/>
<keyword evidence="1" id="KW-0560">Oxidoreductase</keyword>
<dbReference type="Gene3D" id="3.30.9.10">
    <property type="entry name" value="D-Amino Acid Oxidase, subunit A, domain 2"/>
    <property type="match status" value="1"/>
</dbReference>
<dbReference type="Proteomes" id="UP000070598">
    <property type="component" value="Unassembled WGS sequence"/>
</dbReference>
<dbReference type="GO" id="GO:0004497">
    <property type="term" value="F:monooxygenase activity"/>
    <property type="evidence" value="ECO:0007669"/>
    <property type="project" value="UniProtKB-KW"/>
</dbReference>
<accession>A0A132N1C1</accession>
<dbReference type="Proteomes" id="UP000070659">
    <property type="component" value="Unassembled WGS sequence"/>
</dbReference>